<sequence length="68" mass="7479">RSGDGEIDIRRSMYGISFGAQCKNYSKKIGPAIVHELRGALVLISNWVLGIIVIPSKKIYLNGKWGSC</sequence>
<accession>A0ABN7WH94</accession>
<feature type="non-terminal residue" evidence="1">
    <location>
        <position position="1"/>
    </location>
</feature>
<dbReference type="EMBL" id="CAJVQB010044317">
    <property type="protein sequence ID" value="CAG8831808.1"/>
    <property type="molecule type" value="Genomic_DNA"/>
</dbReference>
<evidence type="ECO:0000313" key="1">
    <source>
        <dbReference type="EMBL" id="CAG8831808.1"/>
    </source>
</evidence>
<proteinExistence type="predicted"/>
<keyword evidence="2" id="KW-1185">Reference proteome</keyword>
<name>A0ABN7WH94_GIGMA</name>
<organism evidence="1 2">
    <name type="scientific">Gigaspora margarita</name>
    <dbReference type="NCBI Taxonomy" id="4874"/>
    <lineage>
        <taxon>Eukaryota</taxon>
        <taxon>Fungi</taxon>
        <taxon>Fungi incertae sedis</taxon>
        <taxon>Mucoromycota</taxon>
        <taxon>Glomeromycotina</taxon>
        <taxon>Glomeromycetes</taxon>
        <taxon>Diversisporales</taxon>
        <taxon>Gigasporaceae</taxon>
        <taxon>Gigaspora</taxon>
    </lineage>
</organism>
<gene>
    <name evidence="1" type="ORF">GMARGA_LOCUS30792</name>
</gene>
<dbReference type="SUPFAM" id="SSF52980">
    <property type="entry name" value="Restriction endonuclease-like"/>
    <property type="match status" value="1"/>
</dbReference>
<comment type="caution">
    <text evidence="1">The sequence shown here is derived from an EMBL/GenBank/DDBJ whole genome shotgun (WGS) entry which is preliminary data.</text>
</comment>
<reference evidence="1 2" key="1">
    <citation type="submission" date="2021-06" db="EMBL/GenBank/DDBJ databases">
        <authorList>
            <person name="Kallberg Y."/>
            <person name="Tangrot J."/>
            <person name="Rosling A."/>
        </authorList>
    </citation>
    <scope>NUCLEOTIDE SEQUENCE [LARGE SCALE GENOMIC DNA]</scope>
    <source>
        <strain evidence="1 2">120-4 pot B 10/14</strain>
    </source>
</reference>
<protein>
    <submittedName>
        <fullName evidence="1">14501_t:CDS:1</fullName>
    </submittedName>
</protein>
<dbReference type="InterPro" id="IPR011335">
    <property type="entry name" value="Restrct_endonuc-II-like"/>
</dbReference>
<evidence type="ECO:0000313" key="2">
    <source>
        <dbReference type="Proteomes" id="UP000789901"/>
    </source>
</evidence>
<dbReference type="Proteomes" id="UP000789901">
    <property type="component" value="Unassembled WGS sequence"/>
</dbReference>